<protein>
    <recommendedName>
        <fullName evidence="4">Secreted protein</fullName>
    </recommendedName>
</protein>
<organism evidence="2 3">
    <name type="scientific">Coniochaeta ligniaria NRRL 30616</name>
    <dbReference type="NCBI Taxonomy" id="1408157"/>
    <lineage>
        <taxon>Eukaryota</taxon>
        <taxon>Fungi</taxon>
        <taxon>Dikarya</taxon>
        <taxon>Ascomycota</taxon>
        <taxon>Pezizomycotina</taxon>
        <taxon>Sordariomycetes</taxon>
        <taxon>Sordariomycetidae</taxon>
        <taxon>Coniochaetales</taxon>
        <taxon>Coniochaetaceae</taxon>
        <taxon>Coniochaeta</taxon>
    </lineage>
</organism>
<dbReference type="InParanoid" id="A0A1J7JPL9"/>
<dbReference type="AlphaFoldDB" id="A0A1J7JPL9"/>
<feature type="signal peptide" evidence="1">
    <location>
        <begin position="1"/>
        <end position="34"/>
    </location>
</feature>
<evidence type="ECO:0000256" key="1">
    <source>
        <dbReference type="SAM" id="SignalP"/>
    </source>
</evidence>
<feature type="chain" id="PRO_5013108866" description="Secreted protein" evidence="1">
    <location>
        <begin position="35"/>
        <end position="159"/>
    </location>
</feature>
<reference evidence="2 3" key="1">
    <citation type="submission" date="2016-10" db="EMBL/GenBank/DDBJ databases">
        <title>Draft genome sequence of Coniochaeta ligniaria NRRL30616, a lignocellulolytic fungus for bioabatement of inhibitors in plant biomass hydrolysates.</title>
        <authorList>
            <consortium name="DOE Joint Genome Institute"/>
            <person name="Jimenez D.J."/>
            <person name="Hector R.E."/>
            <person name="Riley R."/>
            <person name="Sun H."/>
            <person name="Grigoriev I.V."/>
            <person name="Van Elsas J.D."/>
            <person name="Nichols N.N."/>
        </authorList>
    </citation>
    <scope>NUCLEOTIDE SEQUENCE [LARGE SCALE GENOMIC DNA]</scope>
    <source>
        <strain evidence="2 3">NRRL 30616</strain>
    </source>
</reference>
<dbReference type="EMBL" id="KV875095">
    <property type="protein sequence ID" value="OIW31872.1"/>
    <property type="molecule type" value="Genomic_DNA"/>
</dbReference>
<sequence length="159" mass="18363">MIRSNFSGLHRRVAHLILHLWLLLNSEVIKPGLPRRWNPLDRSYDAPRMQYQCHSEVAFAGLEIADTVGKEGRRTRALQHHHPRNWVRLSGWIGVVAAGLEPARLMQVSHSKRRRCEVRVLRYQVAKVPYLTRLHISEFGTNVGLDTFALPIQKHLQGK</sequence>
<dbReference type="Proteomes" id="UP000182658">
    <property type="component" value="Unassembled WGS sequence"/>
</dbReference>
<accession>A0A1J7JPL9</accession>
<proteinExistence type="predicted"/>
<gene>
    <name evidence="2" type="ORF">CONLIGDRAFT_244263</name>
</gene>
<keyword evidence="1" id="KW-0732">Signal</keyword>
<evidence type="ECO:0000313" key="2">
    <source>
        <dbReference type="EMBL" id="OIW31872.1"/>
    </source>
</evidence>
<keyword evidence="3" id="KW-1185">Reference proteome</keyword>
<evidence type="ECO:0000313" key="3">
    <source>
        <dbReference type="Proteomes" id="UP000182658"/>
    </source>
</evidence>
<evidence type="ECO:0008006" key="4">
    <source>
        <dbReference type="Google" id="ProtNLM"/>
    </source>
</evidence>
<name>A0A1J7JPL9_9PEZI</name>